<comment type="function">
    <text evidence="7">E1-like activating enzyme involved in the 2 ubiquitin-like systems required for cytoplasm to vacuole transport (Cvt) and autophagy. Activates ATG12 for its conjugation with ATG5 and ATG8 for its conjugation with phosphatidylethanolamine. Both systems are needed for the ATG8 association to Cvt vesicles and autophagosomes membranes. Autophagy is essential for maintenance of amino acid levels and protein synthesis under nitrogen starvation. Required for selective autophagic degradation of the nucleus (nucleophagy) as well as for mitophagy which contributes to regulate mitochondrial quantity and quality by eliminating the mitochondria to a basal level to fulfill cellular energy requirements and preventing excess ROS production.</text>
</comment>
<dbReference type="NCBIfam" id="TIGR01381">
    <property type="entry name" value="E1_like_apg7"/>
    <property type="match status" value="1"/>
</dbReference>
<gene>
    <name evidence="10" type="primary">TBLA0B07930</name>
    <name evidence="10" type="ORF">TBLA_0B07930</name>
</gene>
<dbReference type="HOGENOM" id="CLU_012998_2_1_1"/>
<organism evidence="10 11">
    <name type="scientific">Henningerozyma blattae (strain ATCC 34711 / CBS 6284 / DSM 70876 / NBRC 10599 / NRRL Y-10934 / UCD 77-7)</name>
    <name type="common">Yeast</name>
    <name type="synonym">Tetrapisispora blattae</name>
    <dbReference type="NCBI Taxonomy" id="1071380"/>
    <lineage>
        <taxon>Eukaryota</taxon>
        <taxon>Fungi</taxon>
        <taxon>Dikarya</taxon>
        <taxon>Ascomycota</taxon>
        <taxon>Saccharomycotina</taxon>
        <taxon>Saccharomycetes</taxon>
        <taxon>Saccharomycetales</taxon>
        <taxon>Saccharomycetaceae</taxon>
        <taxon>Henningerozyma</taxon>
    </lineage>
</organism>
<evidence type="ECO:0000313" key="10">
    <source>
        <dbReference type="EMBL" id="CCH59609.1"/>
    </source>
</evidence>
<dbReference type="AlphaFoldDB" id="I2GZQ7"/>
<dbReference type="GeneID" id="14494798"/>
<proteinExistence type="inferred from homology"/>
<evidence type="ECO:0000256" key="5">
    <source>
        <dbReference type="ARBA" id="ARBA00023006"/>
    </source>
</evidence>
<dbReference type="GO" id="GO:0042802">
    <property type="term" value="F:identical protein binding"/>
    <property type="evidence" value="ECO:0007669"/>
    <property type="project" value="EnsemblFungi"/>
</dbReference>
<dbReference type="InterPro" id="IPR032197">
    <property type="entry name" value="Atg7_N"/>
</dbReference>
<dbReference type="InterPro" id="IPR000594">
    <property type="entry name" value="ThiF_NAD_FAD-bd"/>
</dbReference>
<keyword evidence="11" id="KW-1185">Reference proteome</keyword>
<keyword evidence="7" id="KW-0963">Cytoplasm</keyword>
<dbReference type="RefSeq" id="XP_004179128.1">
    <property type="nucleotide sequence ID" value="XM_004179080.1"/>
</dbReference>
<dbReference type="GO" id="GO:0019778">
    <property type="term" value="F:Atg12 activating enzyme activity"/>
    <property type="evidence" value="ECO:0007669"/>
    <property type="project" value="EnsemblFungi"/>
</dbReference>
<dbReference type="GO" id="GO:0006995">
    <property type="term" value="P:cellular response to nitrogen starvation"/>
    <property type="evidence" value="ECO:0007669"/>
    <property type="project" value="TreeGrafter"/>
</dbReference>
<dbReference type="FunFam" id="3.40.50.720:FF:000243">
    <property type="entry name" value="Ubiquitin-like modifier-activating enzyme ATG7"/>
    <property type="match status" value="1"/>
</dbReference>
<keyword evidence="7" id="KW-0833">Ubl conjugation pathway</keyword>
<keyword evidence="3 7" id="KW-0813">Transport</keyword>
<dbReference type="Pfam" id="PF00899">
    <property type="entry name" value="ThiF"/>
    <property type="match status" value="1"/>
</dbReference>
<keyword evidence="4 7" id="KW-0653">Protein transport</keyword>
<accession>I2GZQ7</accession>
<dbReference type="Gene3D" id="3.40.50.720">
    <property type="entry name" value="NAD(P)-binding Rossmann-like Domain"/>
    <property type="match status" value="1"/>
</dbReference>
<dbReference type="InterPro" id="IPR042523">
    <property type="entry name" value="Atg7_N_2"/>
</dbReference>
<keyword evidence="5 7" id="KW-0072">Autophagy</keyword>
<feature type="domain" description="Ubiquitin-like modifier-activating enzyme Atg7 N-terminal" evidence="9">
    <location>
        <begin position="12"/>
        <end position="301"/>
    </location>
</feature>
<dbReference type="InterPro" id="IPR042522">
    <property type="entry name" value="Atg7_N_1"/>
</dbReference>
<dbReference type="GO" id="GO:0034727">
    <property type="term" value="P:piecemeal microautophagy of the nucleus"/>
    <property type="evidence" value="ECO:0007669"/>
    <property type="project" value="EnsemblFungi"/>
</dbReference>
<dbReference type="Gene3D" id="3.40.140.100">
    <property type="entry name" value="Ubiquitin-like modifier-activating enzyme ATG7 C-terminal domain"/>
    <property type="match status" value="1"/>
</dbReference>
<comment type="similarity">
    <text evidence="1 7">Belongs to the ATG7 family.</text>
</comment>
<dbReference type="Pfam" id="PF16420">
    <property type="entry name" value="ATG7_N"/>
    <property type="match status" value="1"/>
</dbReference>
<dbReference type="STRING" id="1071380.I2GZQ7"/>
<comment type="subunit">
    <text evidence="7">Homodimer.</text>
</comment>
<dbReference type="InterPro" id="IPR045886">
    <property type="entry name" value="ThiF/MoeB/HesA"/>
</dbReference>
<protein>
    <recommendedName>
        <fullName evidence="2 7">Ubiquitin-like modifier-activating enzyme ATG7</fullName>
    </recommendedName>
    <alternativeName>
        <fullName evidence="7">Autophagy-related protein 7</fullName>
    </alternativeName>
</protein>
<evidence type="ECO:0000256" key="4">
    <source>
        <dbReference type="ARBA" id="ARBA00022927"/>
    </source>
</evidence>
<sequence length="646" mass="72845">MEFGSLLKYNLPAKIFLDTSFFQELARLKLDVLKLDTTELNLIGNIELQDLPAAENNGHLFLDSKSFSDNDDRAVFNETSNSLFGDILNFNTIENFKSLNKQEYIIKKGHELLCRGLTDINKSVGFSIISYCELKKYKFYYWVCFPCFQFESLSFSSVKIETTSISPKLVLSCQSWFQENPNNWIALLDKGNNNRLVPYSKNSNLLISKSTGVAAIKDSSLIENVPSAFIKNILSIIKVDYPLLKTIEIYFIRSNSSSFVETIEICTNSDNLAANSKLKVTGWVKNQSGKLLPSIIDLSVMIDPLKINEQSVKLNLKLMKWRIVPDLDLNIIENTSVLILGSGTLGCYISRALLAWGVSKITFVDNGKISYSNPVRQPLFNFEDYGKPKAVTAAEALKKIYPLVNAKGIQLNIPMIAHPVTCEEREKKEYMELCTLIKEHDVIFLVTDSREARWVPTILGKLENKIVINAALGFDSYLVMRHGNNENKLGCYFCQDIVAPGDSLKDRTLDEMCTVTRPGIALMAASQAVELMVSLLQSRISDSDSKNANNSDDKQCILGEIPHMIRGFLRDFKTLKLEIPQYECCSACNDIIIRTCEDEGWDFIKKALNDKNYIETLSGLDKVKDLTDDILDFDDEMSLSEGNEII</sequence>
<dbReference type="Gene3D" id="3.40.140.70">
    <property type="entry name" value="Ubiquitin-like modifier-activating enzyme ATG7 N-terminal domain"/>
    <property type="match status" value="1"/>
</dbReference>
<evidence type="ECO:0000256" key="7">
    <source>
        <dbReference type="RuleBase" id="RU366022"/>
    </source>
</evidence>
<dbReference type="SUPFAM" id="SSF69572">
    <property type="entry name" value="Activating enzymes of the ubiquitin-like proteins"/>
    <property type="match status" value="1"/>
</dbReference>
<reference evidence="10 11" key="1">
    <citation type="journal article" date="2011" name="Proc. Natl. Acad. Sci. U.S.A.">
        <title>Evolutionary erosion of yeast sex chromosomes by mating-type switching accidents.</title>
        <authorList>
            <person name="Gordon J.L."/>
            <person name="Armisen D."/>
            <person name="Proux-Wera E."/>
            <person name="Oheigeartaigh S.S."/>
            <person name="Byrne K.P."/>
            <person name="Wolfe K.H."/>
        </authorList>
    </citation>
    <scope>NUCLEOTIDE SEQUENCE [LARGE SCALE GENOMIC DNA]</scope>
    <source>
        <strain evidence="11">ATCC 34711 / CBS 6284 / DSM 70876 / NBRC 10599 / NRRL Y-10934 / UCD 77-7</strain>
    </source>
</reference>
<dbReference type="GO" id="GO:0097632">
    <property type="term" value="C:extrinsic component of phagophore assembly site membrane"/>
    <property type="evidence" value="ECO:0007669"/>
    <property type="project" value="EnsemblFungi"/>
</dbReference>
<evidence type="ECO:0000313" key="11">
    <source>
        <dbReference type="Proteomes" id="UP000002866"/>
    </source>
</evidence>
<dbReference type="InterPro" id="IPR035985">
    <property type="entry name" value="Ubiquitin-activating_enz"/>
</dbReference>
<name>I2GZQ7_HENB6</name>
<feature type="domain" description="THIF-type NAD/FAD binding fold" evidence="8">
    <location>
        <begin position="319"/>
        <end position="539"/>
    </location>
</feature>
<dbReference type="Proteomes" id="UP000002866">
    <property type="component" value="Chromosome 2"/>
</dbReference>
<feature type="active site" description="Glycyl thioester intermediate" evidence="6">
    <location>
        <position position="513"/>
    </location>
</feature>
<dbReference type="GO" id="GO:0032258">
    <property type="term" value="P:cytoplasm to vacuole targeting by the Cvt pathway"/>
    <property type="evidence" value="ECO:0007669"/>
    <property type="project" value="EnsemblFungi"/>
</dbReference>
<dbReference type="EMBL" id="HE806317">
    <property type="protein sequence ID" value="CCH59609.1"/>
    <property type="molecule type" value="Genomic_DNA"/>
</dbReference>
<comment type="subcellular location">
    <subcellularLocation>
        <location evidence="7">Cytoplasm</location>
    </subcellularLocation>
    <subcellularLocation>
        <location evidence="7">Preautophagosomal structure</location>
    </subcellularLocation>
</comment>
<dbReference type="OMA" id="RQIWDAI"/>
<dbReference type="OrthoDB" id="338614at2759"/>
<evidence type="ECO:0000259" key="9">
    <source>
        <dbReference type="Pfam" id="PF16420"/>
    </source>
</evidence>
<dbReference type="GO" id="GO:0005829">
    <property type="term" value="C:cytosol"/>
    <property type="evidence" value="ECO:0007669"/>
    <property type="project" value="EnsemblFungi"/>
</dbReference>
<dbReference type="InterPro" id="IPR006285">
    <property type="entry name" value="Atg7"/>
</dbReference>
<dbReference type="PANTHER" id="PTHR10953">
    <property type="entry name" value="UBIQUITIN-ACTIVATING ENZYME E1"/>
    <property type="match status" value="1"/>
</dbReference>
<dbReference type="FunCoup" id="I2GZQ7">
    <property type="interactions" value="795"/>
</dbReference>
<dbReference type="GO" id="GO:0032446">
    <property type="term" value="P:protein modification by small protein conjugation"/>
    <property type="evidence" value="ECO:0007669"/>
    <property type="project" value="EnsemblFungi"/>
</dbReference>
<evidence type="ECO:0000259" key="8">
    <source>
        <dbReference type="Pfam" id="PF00899"/>
    </source>
</evidence>
<dbReference type="PANTHER" id="PTHR10953:SF3">
    <property type="entry name" value="UBIQUITIN-LIKE MODIFIER-ACTIVATING ENZYME ATG7"/>
    <property type="match status" value="1"/>
</dbReference>
<dbReference type="GO" id="GO:0000045">
    <property type="term" value="P:autophagosome assembly"/>
    <property type="evidence" value="ECO:0007669"/>
    <property type="project" value="TreeGrafter"/>
</dbReference>
<dbReference type="KEGG" id="tbl:TBLA_0B07930"/>
<dbReference type="eggNOG" id="KOG2337">
    <property type="taxonomic scope" value="Eukaryota"/>
</dbReference>
<dbReference type="GO" id="GO:0000422">
    <property type="term" value="P:autophagy of mitochondrion"/>
    <property type="evidence" value="ECO:0007669"/>
    <property type="project" value="EnsemblFungi"/>
</dbReference>
<dbReference type="InParanoid" id="I2GZQ7"/>
<dbReference type="GO" id="GO:0019779">
    <property type="term" value="F:Atg8 activating enzyme activity"/>
    <property type="evidence" value="ECO:0007669"/>
    <property type="project" value="EnsemblFungi"/>
</dbReference>
<evidence type="ECO:0000256" key="6">
    <source>
        <dbReference type="PIRSR" id="PIRSR606285-1"/>
    </source>
</evidence>
<evidence type="ECO:0000256" key="3">
    <source>
        <dbReference type="ARBA" id="ARBA00022448"/>
    </source>
</evidence>
<evidence type="ECO:0000256" key="1">
    <source>
        <dbReference type="ARBA" id="ARBA00010931"/>
    </source>
</evidence>
<evidence type="ECO:0000256" key="2">
    <source>
        <dbReference type="ARBA" id="ARBA00017647"/>
    </source>
</evidence>